<dbReference type="Pfam" id="PF00076">
    <property type="entry name" value="RRM_1"/>
    <property type="match status" value="2"/>
</dbReference>
<feature type="compositionally biased region" description="Basic and acidic residues" evidence="3">
    <location>
        <begin position="8"/>
        <end position="19"/>
    </location>
</feature>
<feature type="region of interest" description="Disordered" evidence="3">
    <location>
        <begin position="491"/>
        <end position="513"/>
    </location>
</feature>
<organism evidence="5 6">
    <name type="scientific">Rhamnella rubrinervis</name>
    <dbReference type="NCBI Taxonomy" id="2594499"/>
    <lineage>
        <taxon>Eukaryota</taxon>
        <taxon>Viridiplantae</taxon>
        <taxon>Streptophyta</taxon>
        <taxon>Embryophyta</taxon>
        <taxon>Tracheophyta</taxon>
        <taxon>Spermatophyta</taxon>
        <taxon>Magnoliopsida</taxon>
        <taxon>eudicotyledons</taxon>
        <taxon>Gunneridae</taxon>
        <taxon>Pentapetalae</taxon>
        <taxon>rosids</taxon>
        <taxon>fabids</taxon>
        <taxon>Rosales</taxon>
        <taxon>Rhamnaceae</taxon>
        <taxon>rhamnoid group</taxon>
        <taxon>Rhamneae</taxon>
        <taxon>Rhamnella</taxon>
    </lineage>
</organism>
<evidence type="ECO:0000259" key="4">
    <source>
        <dbReference type="PROSITE" id="PS50102"/>
    </source>
</evidence>
<feature type="domain" description="RRM" evidence="4">
    <location>
        <begin position="166"/>
        <end position="243"/>
    </location>
</feature>
<dbReference type="InterPro" id="IPR012677">
    <property type="entry name" value="Nucleotide-bd_a/b_plait_sf"/>
</dbReference>
<name>A0A8K0EBF8_9ROSA</name>
<feature type="compositionally biased region" description="Polar residues" evidence="3">
    <location>
        <begin position="97"/>
        <end position="108"/>
    </location>
</feature>
<evidence type="ECO:0000256" key="3">
    <source>
        <dbReference type="SAM" id="MobiDB-lite"/>
    </source>
</evidence>
<dbReference type="SUPFAM" id="SSF54928">
    <property type="entry name" value="RNA-binding domain, RBD"/>
    <property type="match status" value="2"/>
</dbReference>
<evidence type="ECO:0000256" key="1">
    <source>
        <dbReference type="ARBA" id="ARBA00022884"/>
    </source>
</evidence>
<evidence type="ECO:0000313" key="6">
    <source>
        <dbReference type="Proteomes" id="UP000796880"/>
    </source>
</evidence>
<sequence>MARKRKLEPRSTEASEPSKKQQQQQEEQVKVFEEPKPPIEPEEEVVEEEEEQEEQEEQEEEEEEVEEEEYEEYKEEEDEEEESEDDEEANDVKTENAKQTAKTSISGVGQSGGAADDDDDDEEPIEALLEPFRKDQVVNLLREAADKHRDIADRIRKVADEDPAHRKIFVHGLGWDTNAEALVNAFKQYGEIEDCKAVCDKVSGKSKGYGFILFKSRAGACKALKQPQKKIGNRTTACQLASVGPVPSNASASSAAPAAQTQGSSSEYTQRKIYVSNVGAELDPQKLYAFFAKYGEIEEGPLGIDKMTGKPKGFCLFVYRTAESAKAALEEPHKNFEGHILHCQRAIDGPKPRKSQHQNQHHHHNNSQSNQFQRNGNPGFVGGPVTAPGHLMAPAGPGMGFNQGPAAPQALNPALGQAITALLATQGAGLGLTNLLGTFGSTGAVNPGVSVAAHGMQGGYGSQASISPGVMGGHGNQGGIPGGYPNQQMAPGGSGRGQHGVGQFGAGPTYMGH</sequence>
<accession>A0A8K0EBF8</accession>
<evidence type="ECO:0000256" key="2">
    <source>
        <dbReference type="PROSITE-ProRule" id="PRU00176"/>
    </source>
</evidence>
<dbReference type="GO" id="GO:0003723">
    <property type="term" value="F:RNA binding"/>
    <property type="evidence" value="ECO:0007669"/>
    <property type="project" value="UniProtKB-UniRule"/>
</dbReference>
<dbReference type="InterPro" id="IPR000504">
    <property type="entry name" value="RRM_dom"/>
</dbReference>
<feature type="region of interest" description="Disordered" evidence="3">
    <location>
        <begin position="348"/>
        <end position="400"/>
    </location>
</feature>
<dbReference type="PANTHER" id="PTHR48024">
    <property type="entry name" value="GEO13361P1-RELATED"/>
    <property type="match status" value="1"/>
</dbReference>
<dbReference type="InterPro" id="IPR050886">
    <property type="entry name" value="RNA-binding_reg"/>
</dbReference>
<feature type="region of interest" description="Disordered" evidence="3">
    <location>
        <begin position="1"/>
        <end position="121"/>
    </location>
</feature>
<dbReference type="PROSITE" id="PS50102">
    <property type="entry name" value="RRM"/>
    <property type="match status" value="2"/>
</dbReference>
<dbReference type="PANTHER" id="PTHR48024:SF9">
    <property type="entry name" value="UBP1-ASSOCIATED PROTEINS 1A-RELATED"/>
    <property type="match status" value="1"/>
</dbReference>
<feature type="compositionally biased region" description="Gly residues" evidence="3">
    <location>
        <begin position="492"/>
        <end position="505"/>
    </location>
</feature>
<feature type="compositionally biased region" description="Acidic residues" evidence="3">
    <location>
        <begin position="40"/>
        <end position="89"/>
    </location>
</feature>
<gene>
    <name evidence="5" type="ORF">FNV43_RR18751</name>
</gene>
<dbReference type="GO" id="GO:0005634">
    <property type="term" value="C:nucleus"/>
    <property type="evidence" value="ECO:0007669"/>
    <property type="project" value="TreeGrafter"/>
</dbReference>
<feature type="compositionally biased region" description="Basic and acidic residues" evidence="3">
    <location>
        <begin position="27"/>
        <end position="39"/>
    </location>
</feature>
<dbReference type="OrthoDB" id="1875751at2759"/>
<evidence type="ECO:0000313" key="5">
    <source>
        <dbReference type="EMBL" id="KAF3440467.1"/>
    </source>
</evidence>
<keyword evidence="6" id="KW-1185">Reference proteome</keyword>
<dbReference type="AlphaFoldDB" id="A0A8K0EBF8"/>
<comment type="caution">
    <text evidence="5">The sequence shown here is derived from an EMBL/GenBank/DDBJ whole genome shotgun (WGS) entry which is preliminary data.</text>
</comment>
<dbReference type="InterPro" id="IPR035979">
    <property type="entry name" value="RBD_domain_sf"/>
</dbReference>
<reference evidence="5" key="1">
    <citation type="submission" date="2020-03" db="EMBL/GenBank/DDBJ databases">
        <title>A high-quality chromosome-level genome assembly of a woody plant with both climbing and erect habits, Rhamnella rubrinervis.</title>
        <authorList>
            <person name="Lu Z."/>
            <person name="Yang Y."/>
            <person name="Zhu X."/>
            <person name="Sun Y."/>
        </authorList>
    </citation>
    <scope>NUCLEOTIDE SEQUENCE</scope>
    <source>
        <strain evidence="5">BYM</strain>
        <tissue evidence="5">Leaf</tissue>
    </source>
</reference>
<dbReference type="Proteomes" id="UP000796880">
    <property type="component" value="Unassembled WGS sequence"/>
</dbReference>
<dbReference type="Gene3D" id="3.30.70.330">
    <property type="match status" value="2"/>
</dbReference>
<proteinExistence type="predicted"/>
<feature type="compositionally biased region" description="Basic residues" evidence="3">
    <location>
        <begin position="352"/>
        <end position="365"/>
    </location>
</feature>
<feature type="domain" description="RRM" evidence="4">
    <location>
        <begin position="271"/>
        <end position="354"/>
    </location>
</feature>
<protein>
    <recommendedName>
        <fullName evidence="4">RRM domain-containing protein</fullName>
    </recommendedName>
</protein>
<dbReference type="EMBL" id="VOIH02000008">
    <property type="protein sequence ID" value="KAF3440467.1"/>
    <property type="molecule type" value="Genomic_DNA"/>
</dbReference>
<dbReference type="SMART" id="SM00360">
    <property type="entry name" value="RRM"/>
    <property type="match status" value="2"/>
</dbReference>
<keyword evidence="1 2" id="KW-0694">RNA-binding</keyword>